<accession>A0AA38PLW5</accession>
<dbReference type="AlphaFoldDB" id="A0AA38PLW5"/>
<organism evidence="2 3">
    <name type="scientific">Lentinula raphanica</name>
    <dbReference type="NCBI Taxonomy" id="153919"/>
    <lineage>
        <taxon>Eukaryota</taxon>
        <taxon>Fungi</taxon>
        <taxon>Dikarya</taxon>
        <taxon>Basidiomycota</taxon>
        <taxon>Agaricomycotina</taxon>
        <taxon>Agaricomycetes</taxon>
        <taxon>Agaricomycetidae</taxon>
        <taxon>Agaricales</taxon>
        <taxon>Marasmiineae</taxon>
        <taxon>Omphalotaceae</taxon>
        <taxon>Lentinula</taxon>
    </lineage>
</organism>
<evidence type="ECO:0000313" key="3">
    <source>
        <dbReference type="Proteomes" id="UP001163846"/>
    </source>
</evidence>
<dbReference type="EMBL" id="MU805941">
    <property type="protein sequence ID" value="KAJ3845111.1"/>
    <property type="molecule type" value="Genomic_DNA"/>
</dbReference>
<keyword evidence="1" id="KW-0732">Signal</keyword>
<gene>
    <name evidence="2" type="ORF">F5878DRAFT_389389</name>
</gene>
<keyword evidence="3" id="KW-1185">Reference proteome</keyword>
<dbReference type="Proteomes" id="UP001163846">
    <property type="component" value="Unassembled WGS sequence"/>
</dbReference>
<reference evidence="2" key="1">
    <citation type="submission" date="2022-08" db="EMBL/GenBank/DDBJ databases">
        <authorList>
            <consortium name="DOE Joint Genome Institute"/>
            <person name="Min B."/>
            <person name="Riley R."/>
            <person name="Sierra-Patev S."/>
            <person name="Naranjo-Ortiz M."/>
            <person name="Looney B."/>
            <person name="Konkel Z."/>
            <person name="Slot J.C."/>
            <person name="Sakamoto Y."/>
            <person name="Steenwyk J.L."/>
            <person name="Rokas A."/>
            <person name="Carro J."/>
            <person name="Camarero S."/>
            <person name="Ferreira P."/>
            <person name="Molpeceres G."/>
            <person name="Ruiz-Duenas F.J."/>
            <person name="Serrano A."/>
            <person name="Henrissat B."/>
            <person name="Drula E."/>
            <person name="Hughes K.W."/>
            <person name="Mata J.L."/>
            <person name="Ishikawa N.K."/>
            <person name="Vargas-Isla R."/>
            <person name="Ushijima S."/>
            <person name="Smith C.A."/>
            <person name="Ahrendt S."/>
            <person name="Andreopoulos W."/>
            <person name="He G."/>
            <person name="Labutti K."/>
            <person name="Lipzen A."/>
            <person name="Ng V."/>
            <person name="Sandor L."/>
            <person name="Barry K."/>
            <person name="Martinez A.T."/>
            <person name="Xiao Y."/>
            <person name="Gibbons J.G."/>
            <person name="Terashima K."/>
            <person name="Hibbett D.S."/>
            <person name="Grigoriev I.V."/>
        </authorList>
    </citation>
    <scope>NUCLEOTIDE SEQUENCE</scope>
    <source>
        <strain evidence="2">TFB9207</strain>
    </source>
</reference>
<evidence type="ECO:0000256" key="1">
    <source>
        <dbReference type="SAM" id="SignalP"/>
    </source>
</evidence>
<protein>
    <submittedName>
        <fullName evidence="2">Uncharacterized protein</fullName>
    </submittedName>
</protein>
<name>A0AA38PLW5_9AGAR</name>
<feature type="signal peptide" evidence="1">
    <location>
        <begin position="1"/>
        <end position="23"/>
    </location>
</feature>
<proteinExistence type="predicted"/>
<feature type="chain" id="PRO_5041388350" evidence="1">
    <location>
        <begin position="24"/>
        <end position="124"/>
    </location>
</feature>
<sequence length="124" mass="13469">MRFFACISSSIILVLLLAKTADAIAETSLLACNGPNNSDHHEGSSCKYYGVSGQTDPEDDKVVYEGTCVKAYPDAPAGGDYASAILCGDSHIEDSNNNRKRMVEVEDVVPKKKRMVRVRRSAID</sequence>
<comment type="caution">
    <text evidence="2">The sequence shown here is derived from an EMBL/GenBank/DDBJ whole genome shotgun (WGS) entry which is preliminary data.</text>
</comment>
<evidence type="ECO:0000313" key="2">
    <source>
        <dbReference type="EMBL" id="KAJ3845111.1"/>
    </source>
</evidence>